<comment type="caution">
    <text evidence="1">The sequence shown here is derived from an EMBL/GenBank/DDBJ whole genome shotgun (WGS) entry which is preliminary data.</text>
</comment>
<accession>A0A0F9NX30</accession>
<reference evidence="1" key="1">
    <citation type="journal article" date="2015" name="Nature">
        <title>Complex archaea that bridge the gap between prokaryotes and eukaryotes.</title>
        <authorList>
            <person name="Spang A."/>
            <person name="Saw J.H."/>
            <person name="Jorgensen S.L."/>
            <person name="Zaremba-Niedzwiedzka K."/>
            <person name="Martijn J."/>
            <person name="Lind A.E."/>
            <person name="van Eijk R."/>
            <person name="Schleper C."/>
            <person name="Guy L."/>
            <person name="Ettema T.J."/>
        </authorList>
    </citation>
    <scope>NUCLEOTIDE SEQUENCE</scope>
</reference>
<dbReference type="EMBL" id="LAZR01003590">
    <property type="protein sequence ID" value="KKN16682.1"/>
    <property type="molecule type" value="Genomic_DNA"/>
</dbReference>
<sequence>MRNKILYISTENLNFFYRLNKELNRLKIKFEILKIRTKLPTLPSIILTTSEEIHKFEKTYEKLVILPYSYGDNFNHYILRVLAVYKIEFKDNYSELTFSIDPGTNQIGIVIFLDDYYLNSHTIYEKEDFIKIINDYIICFQKEDSNPMRLNFKFGKGVIQITTDLLKRVFEAFKDRKFMKIYLIDESKSSKIKIQDRKKKLRTKHEASALIIAMRKGTEVKVRSYLKIINQNKIKNHNNYNKKVINLEHINDKESHLKEVMDKILNNEISLSNSTIMISEFKTINNHLRV</sequence>
<gene>
    <name evidence="1" type="ORF">LCGC14_0973450</name>
</gene>
<organism evidence="1">
    <name type="scientific">marine sediment metagenome</name>
    <dbReference type="NCBI Taxonomy" id="412755"/>
    <lineage>
        <taxon>unclassified sequences</taxon>
        <taxon>metagenomes</taxon>
        <taxon>ecological metagenomes</taxon>
    </lineage>
</organism>
<evidence type="ECO:0000313" key="1">
    <source>
        <dbReference type="EMBL" id="KKN16682.1"/>
    </source>
</evidence>
<name>A0A0F9NX30_9ZZZZ</name>
<dbReference type="AlphaFoldDB" id="A0A0F9NX30"/>
<proteinExistence type="predicted"/>
<protein>
    <submittedName>
        <fullName evidence="1">Uncharacterized protein</fullName>
    </submittedName>
</protein>